<protein>
    <submittedName>
        <fullName evidence="2">Uncharacterized protein</fullName>
    </submittedName>
</protein>
<organism evidence="2">
    <name type="scientific">Myoviridae sp. ctjhW4</name>
    <dbReference type="NCBI Taxonomy" id="2825162"/>
    <lineage>
        <taxon>Viruses</taxon>
        <taxon>Duplodnaviria</taxon>
        <taxon>Heunggongvirae</taxon>
        <taxon>Uroviricota</taxon>
        <taxon>Caudoviricetes</taxon>
    </lineage>
</organism>
<evidence type="ECO:0000313" key="2">
    <source>
        <dbReference type="EMBL" id="DAE09724.1"/>
    </source>
</evidence>
<dbReference type="EMBL" id="BK015491">
    <property type="protein sequence ID" value="DAE09724.1"/>
    <property type="molecule type" value="Genomic_DNA"/>
</dbReference>
<feature type="compositionally biased region" description="Gly residues" evidence="1">
    <location>
        <begin position="10"/>
        <end position="19"/>
    </location>
</feature>
<accession>A0A8S5PTY4</accession>
<proteinExistence type="predicted"/>
<feature type="region of interest" description="Disordered" evidence="1">
    <location>
        <begin position="1"/>
        <end position="34"/>
    </location>
</feature>
<feature type="compositionally biased region" description="Basic and acidic residues" evidence="1">
    <location>
        <begin position="20"/>
        <end position="34"/>
    </location>
</feature>
<name>A0A8S5PTY4_9CAUD</name>
<sequence>MLLGEPGNTPIGGGKGSKGGKSDNSKTPDRIDKKELEHYTEVNKLLERQDDLLSELDTQISRTFGLKQIDEYEEKIKGINKQIDLLDRKTKEAKGWVKQDLADLKEYQDEMKFTGLTDLIKIDDKNNIVNKEEALKTITDAYNDIVKQFNAKVAKGEKESDDNPWKFKFFGKLVTPEEAEKAYSYFSDVLGKVEEDLDVVHQNELDRLEALRNKADAALEQVMVRLNTYKDVKGLYDTANELGKKIAEAVGSSLDHELKSIKLDLGDITTYGNIKIANNPLNRNLQEVNEIRDTYNNLISKMDMGEISTATFKDKL</sequence>
<reference evidence="2" key="1">
    <citation type="journal article" date="2021" name="Proc. Natl. Acad. Sci. U.S.A.">
        <title>A Catalog of Tens of Thousands of Viruses from Human Metagenomes Reveals Hidden Associations with Chronic Diseases.</title>
        <authorList>
            <person name="Tisza M.J."/>
            <person name="Buck C.B."/>
        </authorList>
    </citation>
    <scope>NUCLEOTIDE SEQUENCE</scope>
    <source>
        <strain evidence="2">CtjhW4</strain>
    </source>
</reference>
<evidence type="ECO:0000256" key="1">
    <source>
        <dbReference type="SAM" id="MobiDB-lite"/>
    </source>
</evidence>